<dbReference type="PROSITE" id="PS00028">
    <property type="entry name" value="ZINC_FINGER_C2H2_1"/>
    <property type="match status" value="9"/>
</dbReference>
<feature type="domain" description="C2H2-type" evidence="7">
    <location>
        <begin position="223"/>
        <end position="250"/>
    </location>
</feature>
<evidence type="ECO:0000256" key="3">
    <source>
        <dbReference type="ARBA" id="ARBA00022771"/>
    </source>
</evidence>
<feature type="domain" description="C2H2-type" evidence="7">
    <location>
        <begin position="744"/>
        <end position="771"/>
    </location>
</feature>
<feature type="compositionally biased region" description="Polar residues" evidence="6">
    <location>
        <begin position="322"/>
        <end position="337"/>
    </location>
</feature>
<accession>A0A8R2NRZ2</accession>
<dbReference type="PROSITE" id="PS50157">
    <property type="entry name" value="ZINC_FINGER_C2H2_2"/>
    <property type="match status" value="9"/>
</dbReference>
<feature type="compositionally biased region" description="Polar residues" evidence="6">
    <location>
        <begin position="568"/>
        <end position="590"/>
    </location>
</feature>
<keyword evidence="1" id="KW-0479">Metal-binding</keyword>
<dbReference type="Proteomes" id="UP000007819">
    <property type="component" value="Chromosome A2"/>
</dbReference>
<dbReference type="OrthoDB" id="6077919at2759"/>
<dbReference type="SMART" id="SM00355">
    <property type="entry name" value="ZnF_C2H2"/>
    <property type="match status" value="11"/>
</dbReference>
<dbReference type="GO" id="GO:0001228">
    <property type="term" value="F:DNA-binding transcription activator activity, RNA polymerase II-specific"/>
    <property type="evidence" value="ECO:0007669"/>
    <property type="project" value="TreeGrafter"/>
</dbReference>
<dbReference type="Pfam" id="PF00096">
    <property type="entry name" value="zf-C2H2"/>
    <property type="match status" value="2"/>
</dbReference>
<evidence type="ECO:0000256" key="1">
    <source>
        <dbReference type="ARBA" id="ARBA00022723"/>
    </source>
</evidence>
<feature type="domain" description="C2H2-type" evidence="7">
    <location>
        <begin position="192"/>
        <end position="220"/>
    </location>
</feature>
<feature type="region of interest" description="Disordered" evidence="6">
    <location>
        <begin position="322"/>
        <end position="347"/>
    </location>
</feature>
<feature type="region of interest" description="Disordered" evidence="6">
    <location>
        <begin position="365"/>
        <end position="395"/>
    </location>
</feature>
<sequence>MWLSGAVHRLSWSEMSSEMLRVDNLRQRLFCNSVLDTKRESRCPVCNAMFSTTYSMRLHLQTVHMDLKPQNLTAKTFYREFNNNNSINNNNNNSSNNNNNNSVAFAAKSPAKTTSFNNSPELAHVTPVKSSYNGDSTCSTDFSDGYPSDKDSYFGGSPKDEIPLSVAGGGFMSHSPANKRSSNGHMKAKRTYACRLCSTVFGNLRALKGHNSSSHNKSTNGMYACNICEFASTEKASLNHHMKGHTGETPYVCKKCSYAFTTKANCERHLRTIHKASNAEVKASILFKNEDKPAGSAQSTNDEATADKSEELYHHLRLQHHNQTTTDYSQYESSGQKSSEDDEDEYDEPLDLSMKRFKQDLDCEPQDLSINGKRSSSSSSSAAAVAAGDHTDEEDVKPTATMAFREQFVPHAPPGFMDLSLPTPLHAYFLNEHRMFFNGIYPAAERMLPIPLTVDMIRAMRQMNEPVVVPAQELADPVVPPKPETPEPAAVPPPPPAPLSVDVAQKPKDSNGLRLVMKNGILVPKQRRFRTDRPHVCETCKRAFTLKSNRDRHVKNQHPTDWHKKPRSLSSKSESQFSTVKQEQQDTSPISDQVKMALSLKCRPSEQLLRTEDEVDEDEEDDDVVEEEDKLVIVEDGVEHNKPVGVKEKCTEVKEESADLVSVSRLLDNASHQTFPQFTRSDEDHNEVTSSEEEHSEAASYSENDGSSINAVNNNIDINFNTDKDENREKRKKVSAYAAAPNRVLCPFCYLSFPWTSSLKRHIRTHTGEKPYQCKHCPLSFSTKSNRDRHILRLHCTPPSKSAASSDNETTAAAPTDAKNAYKCTSCPNVTFSKRKNLISHINRVHFDKNGGGGAAGEDDERGGDGTEDDGGESERDFSMAMFNGWCGNNAAPATTTANTTTQSAAATAASTITPSNTVTGSEPCFKCHLCDSSYLDRQGALDHIRIDHAECYEILVSQGAMDNDHDSSAVKQDDVENRKVLCAFCLHRFYSAEDLRRHMRTHTKEQPFACLSCKRRFTLKHSMVRHIAKKHGGCQDQQYGGGGGGAGGGSDHERRSASPPSTPPPTGPVTGYEECCGNRTDTGLIGTLLGIRDSTVIDQVLQTKSPEDAAKMLGIKSSSD</sequence>
<dbReference type="EnsemblMetazoa" id="XM_029490715.1">
    <property type="protein sequence ID" value="XP_029346575.1"/>
    <property type="gene ID" value="LOC100164200"/>
</dbReference>
<evidence type="ECO:0000259" key="7">
    <source>
        <dbReference type="PROSITE" id="PS50157"/>
    </source>
</evidence>
<feature type="compositionally biased region" description="Low complexity" evidence="6">
    <location>
        <begin position="84"/>
        <end position="102"/>
    </location>
</feature>
<keyword evidence="9" id="KW-1185">Reference proteome</keyword>
<reference evidence="9" key="1">
    <citation type="submission" date="2010-06" db="EMBL/GenBank/DDBJ databases">
        <authorList>
            <person name="Jiang H."/>
            <person name="Abraham K."/>
            <person name="Ali S."/>
            <person name="Alsbrooks S.L."/>
            <person name="Anim B.N."/>
            <person name="Anosike U.S."/>
            <person name="Attaway T."/>
            <person name="Bandaranaike D.P."/>
            <person name="Battles P.K."/>
            <person name="Bell S.N."/>
            <person name="Bell A.V."/>
            <person name="Beltran B."/>
            <person name="Bickham C."/>
            <person name="Bustamante Y."/>
            <person name="Caleb T."/>
            <person name="Canada A."/>
            <person name="Cardenas V."/>
            <person name="Carter K."/>
            <person name="Chacko J."/>
            <person name="Chandrabose M.N."/>
            <person name="Chavez D."/>
            <person name="Chavez A."/>
            <person name="Chen L."/>
            <person name="Chu H.-S."/>
            <person name="Claassen K.J."/>
            <person name="Cockrell R."/>
            <person name="Collins M."/>
            <person name="Cooper J.A."/>
            <person name="Cree A."/>
            <person name="Curry S.M."/>
            <person name="Da Y."/>
            <person name="Dao M.D."/>
            <person name="Das B."/>
            <person name="Davila M.-L."/>
            <person name="Davy-Carroll L."/>
            <person name="Denson S."/>
            <person name="Dinh H."/>
            <person name="Ebong V.E."/>
            <person name="Edwards J.R."/>
            <person name="Egan A."/>
            <person name="El-Daye J."/>
            <person name="Escobedo L."/>
            <person name="Fernandez S."/>
            <person name="Fernando P.R."/>
            <person name="Flagg N."/>
            <person name="Forbes L.D."/>
            <person name="Fowler R.G."/>
            <person name="Fu Q."/>
            <person name="Gabisi R.A."/>
            <person name="Ganer J."/>
            <person name="Garbino Pronczuk A."/>
            <person name="Garcia R.M."/>
            <person name="Garner T."/>
            <person name="Garrett T.E."/>
            <person name="Gonzalez D.A."/>
            <person name="Hamid H."/>
            <person name="Hawkins E.S."/>
            <person name="Hirani K."/>
            <person name="Hogues M.E."/>
            <person name="Hollins B."/>
            <person name="Hsiao C.-H."/>
            <person name="Jabil R."/>
            <person name="James M.L."/>
            <person name="Jhangiani S.N."/>
            <person name="Johnson B."/>
            <person name="Johnson Q."/>
            <person name="Joshi V."/>
            <person name="Kalu J.B."/>
            <person name="Kam C."/>
            <person name="Kashfia A."/>
            <person name="Keebler J."/>
            <person name="Kisamo H."/>
            <person name="Kovar C.L."/>
            <person name="Lago L.A."/>
            <person name="Lai C.-Y."/>
            <person name="Laidlaw J."/>
            <person name="Lara F."/>
            <person name="Le T.-K."/>
            <person name="Lee S.L."/>
            <person name="Legall F.H."/>
            <person name="Lemon S.J."/>
            <person name="Lewis L.R."/>
            <person name="Li B."/>
            <person name="Liu Y."/>
            <person name="Liu Y.-S."/>
            <person name="Lopez J."/>
            <person name="Lozado R.J."/>
            <person name="Lu J."/>
            <person name="Madu R.C."/>
            <person name="Maheshwari M."/>
            <person name="Maheshwari R."/>
            <person name="Malloy K."/>
            <person name="Martinez E."/>
            <person name="Mathew T."/>
            <person name="Mercado I.C."/>
            <person name="Mercado C."/>
            <person name="Meyer B."/>
            <person name="Montgomery K."/>
            <person name="Morgan M.B."/>
            <person name="Munidasa M."/>
            <person name="Nazareth L.V."/>
            <person name="Nelson J."/>
            <person name="Ng B.M."/>
            <person name="Nguyen N.B."/>
            <person name="Nguyen P.Q."/>
            <person name="Nguyen T."/>
            <person name="Obregon M."/>
            <person name="Okwuonu G.O."/>
            <person name="Onwere C.G."/>
            <person name="Orozco G."/>
            <person name="Parra A."/>
            <person name="Patel S."/>
            <person name="Patil S."/>
            <person name="Perez A."/>
            <person name="Perez Y."/>
            <person name="Pham C."/>
            <person name="Primus E.L."/>
            <person name="Pu L.-L."/>
            <person name="Puazo M."/>
            <person name="Qin X."/>
            <person name="Quiroz J.B."/>
            <person name="Reese J."/>
            <person name="Richards S."/>
            <person name="Rives C.M."/>
            <person name="Robberts R."/>
            <person name="Ruiz S.J."/>
            <person name="Ruiz M.J."/>
            <person name="Santibanez J."/>
            <person name="Schneider B.W."/>
            <person name="Sisson I."/>
            <person name="Smith M."/>
            <person name="Sodergren E."/>
            <person name="Song X.-Z."/>
            <person name="Song B.B."/>
            <person name="Summersgill H."/>
            <person name="Thelus R."/>
            <person name="Thornton R.D."/>
            <person name="Trejos Z.Y."/>
            <person name="Usmani K."/>
            <person name="Vattathil S."/>
            <person name="Villasana D."/>
            <person name="Walker D.L."/>
            <person name="Wang S."/>
            <person name="Wang K."/>
            <person name="White C.S."/>
            <person name="Williams A.C."/>
            <person name="Williamson J."/>
            <person name="Wilson K."/>
            <person name="Woghiren I.O."/>
            <person name="Woodworth J.R."/>
            <person name="Worley K.C."/>
            <person name="Wright R.A."/>
            <person name="Wu W."/>
            <person name="Young L."/>
            <person name="Zhang L."/>
            <person name="Zhang J."/>
            <person name="Zhu Y."/>
            <person name="Muzny D.M."/>
            <person name="Weinstock G."/>
            <person name="Gibbs R.A."/>
        </authorList>
    </citation>
    <scope>NUCLEOTIDE SEQUENCE [LARGE SCALE GENOMIC DNA]</scope>
    <source>
        <strain evidence="9">LSR1</strain>
    </source>
</reference>
<feature type="domain" description="C2H2-type" evidence="7">
    <location>
        <begin position="535"/>
        <end position="558"/>
    </location>
</feature>
<keyword evidence="4" id="KW-0862">Zinc</keyword>
<proteinExistence type="predicted"/>
<feature type="compositionally biased region" description="Acidic residues" evidence="6">
    <location>
        <begin position="857"/>
        <end position="872"/>
    </location>
</feature>
<dbReference type="AlphaFoldDB" id="A0A8R2NRZ2"/>
<keyword evidence="3 5" id="KW-0863">Zinc-finger</keyword>
<feature type="domain" description="C2H2-type" evidence="7">
    <location>
        <begin position="251"/>
        <end position="279"/>
    </location>
</feature>
<evidence type="ECO:0000313" key="8">
    <source>
        <dbReference type="EnsemblMetazoa" id="XP_029346575.1"/>
    </source>
</evidence>
<keyword evidence="2" id="KW-0677">Repeat</keyword>
<dbReference type="InterPro" id="IPR036236">
    <property type="entry name" value="Znf_C2H2_sf"/>
</dbReference>
<dbReference type="PANTHER" id="PTHR46451">
    <property type="entry name" value="RAS-RESPONSIVE ELEMENT-BINDING PROTEIN 1"/>
    <property type="match status" value="1"/>
</dbReference>
<feature type="region of interest" description="Disordered" evidence="6">
    <location>
        <begin position="674"/>
        <end position="713"/>
    </location>
</feature>
<feature type="compositionally biased region" description="Low complexity" evidence="6">
    <location>
        <begin position="375"/>
        <end position="387"/>
    </location>
</feature>
<organism evidence="8 9">
    <name type="scientific">Acyrthosiphon pisum</name>
    <name type="common">Pea aphid</name>
    <dbReference type="NCBI Taxonomy" id="7029"/>
    <lineage>
        <taxon>Eukaryota</taxon>
        <taxon>Metazoa</taxon>
        <taxon>Ecdysozoa</taxon>
        <taxon>Arthropoda</taxon>
        <taxon>Hexapoda</taxon>
        <taxon>Insecta</taxon>
        <taxon>Pterygota</taxon>
        <taxon>Neoptera</taxon>
        <taxon>Paraneoptera</taxon>
        <taxon>Hemiptera</taxon>
        <taxon>Sternorrhyncha</taxon>
        <taxon>Aphidomorpha</taxon>
        <taxon>Aphidoidea</taxon>
        <taxon>Aphididae</taxon>
        <taxon>Macrosiphini</taxon>
        <taxon>Acyrthosiphon</taxon>
    </lineage>
</organism>
<feature type="compositionally biased region" description="Gly residues" evidence="6">
    <location>
        <begin position="1040"/>
        <end position="1050"/>
    </location>
</feature>
<dbReference type="InterPro" id="IPR052795">
    <property type="entry name" value="RREB1"/>
</dbReference>
<dbReference type="InterPro" id="IPR013087">
    <property type="entry name" value="Znf_C2H2_type"/>
</dbReference>
<reference evidence="8" key="2">
    <citation type="submission" date="2022-06" db="UniProtKB">
        <authorList>
            <consortium name="EnsemblMetazoa"/>
        </authorList>
    </citation>
    <scope>IDENTIFICATION</scope>
</reference>
<evidence type="ECO:0000256" key="6">
    <source>
        <dbReference type="SAM" id="MobiDB-lite"/>
    </source>
</evidence>
<feature type="compositionally biased region" description="Low complexity" evidence="6">
    <location>
        <begin position="698"/>
        <end position="713"/>
    </location>
</feature>
<feature type="region of interest" description="Disordered" evidence="6">
    <location>
        <begin position="845"/>
        <end position="875"/>
    </location>
</feature>
<name>A0A8R2NRZ2_ACYPI</name>
<feature type="region of interest" description="Disordered" evidence="6">
    <location>
        <begin position="548"/>
        <end position="590"/>
    </location>
</feature>
<feature type="domain" description="C2H2-type" evidence="7">
    <location>
        <begin position="41"/>
        <end position="69"/>
    </location>
</feature>
<protein>
    <recommendedName>
        <fullName evidence="7">C2H2-type domain-containing protein</fullName>
    </recommendedName>
</protein>
<dbReference type="FunFam" id="3.30.160.60:FF:000446">
    <property type="entry name" value="Zinc finger protein"/>
    <property type="match status" value="1"/>
</dbReference>
<dbReference type="PANTHER" id="PTHR46451:SF1">
    <property type="entry name" value="RAS-RESPONSIVE ELEMENT-BINDING PROTEIN 1"/>
    <property type="match status" value="1"/>
</dbReference>
<dbReference type="Gene3D" id="3.30.160.60">
    <property type="entry name" value="Classic Zinc Finger"/>
    <property type="match status" value="6"/>
</dbReference>
<evidence type="ECO:0000256" key="5">
    <source>
        <dbReference type="PROSITE-ProRule" id="PRU00042"/>
    </source>
</evidence>
<feature type="compositionally biased region" description="Basic and acidic residues" evidence="6">
    <location>
        <begin position="680"/>
        <end position="697"/>
    </location>
</feature>
<dbReference type="GO" id="GO:0005634">
    <property type="term" value="C:nucleus"/>
    <property type="evidence" value="ECO:0007669"/>
    <property type="project" value="TreeGrafter"/>
</dbReference>
<dbReference type="FunFam" id="3.30.160.60:FF:000100">
    <property type="entry name" value="Zinc finger 45-like"/>
    <property type="match status" value="1"/>
</dbReference>
<feature type="domain" description="C2H2-type" evidence="7">
    <location>
        <begin position="1009"/>
        <end position="1037"/>
    </location>
</feature>
<feature type="region of interest" description="Disordered" evidence="6">
    <location>
        <begin position="84"/>
        <end position="103"/>
    </location>
</feature>
<evidence type="ECO:0000256" key="2">
    <source>
        <dbReference type="ARBA" id="ARBA00022737"/>
    </source>
</evidence>
<feature type="region of interest" description="Disordered" evidence="6">
    <location>
        <begin position="1035"/>
        <end position="1075"/>
    </location>
</feature>
<feature type="domain" description="C2H2-type" evidence="7">
    <location>
        <begin position="981"/>
        <end position="1008"/>
    </location>
</feature>
<feature type="domain" description="C2H2-type" evidence="7">
    <location>
        <begin position="772"/>
        <end position="800"/>
    </location>
</feature>
<evidence type="ECO:0000313" key="9">
    <source>
        <dbReference type="Proteomes" id="UP000007819"/>
    </source>
</evidence>
<dbReference type="SUPFAM" id="SSF57667">
    <property type="entry name" value="beta-beta-alpha zinc fingers"/>
    <property type="match status" value="3"/>
</dbReference>
<evidence type="ECO:0000256" key="4">
    <source>
        <dbReference type="ARBA" id="ARBA00022833"/>
    </source>
</evidence>
<dbReference type="GO" id="GO:0000978">
    <property type="term" value="F:RNA polymerase II cis-regulatory region sequence-specific DNA binding"/>
    <property type="evidence" value="ECO:0007669"/>
    <property type="project" value="TreeGrafter"/>
</dbReference>
<dbReference type="GO" id="GO:0008270">
    <property type="term" value="F:zinc ion binding"/>
    <property type="evidence" value="ECO:0007669"/>
    <property type="project" value="UniProtKB-KW"/>
</dbReference>